<protein>
    <submittedName>
        <fullName evidence="2">Uncharacterized protein</fullName>
    </submittedName>
</protein>
<dbReference type="AlphaFoldDB" id="M2QZP2"/>
<dbReference type="Proteomes" id="UP000016930">
    <property type="component" value="Unassembled WGS sequence"/>
</dbReference>
<gene>
    <name evidence="2" type="ORF">CERSUDRAFT_83446</name>
</gene>
<dbReference type="HOGENOM" id="CLU_2704590_0_0_1"/>
<keyword evidence="3" id="KW-1185">Reference proteome</keyword>
<organism evidence="2 3">
    <name type="scientific">Ceriporiopsis subvermispora (strain B)</name>
    <name type="common">White-rot fungus</name>
    <name type="synonym">Gelatoporia subvermispora</name>
    <dbReference type="NCBI Taxonomy" id="914234"/>
    <lineage>
        <taxon>Eukaryota</taxon>
        <taxon>Fungi</taxon>
        <taxon>Dikarya</taxon>
        <taxon>Basidiomycota</taxon>
        <taxon>Agaricomycotina</taxon>
        <taxon>Agaricomycetes</taxon>
        <taxon>Polyporales</taxon>
        <taxon>Gelatoporiaceae</taxon>
        <taxon>Gelatoporia</taxon>
    </lineage>
</organism>
<evidence type="ECO:0000313" key="3">
    <source>
        <dbReference type="Proteomes" id="UP000016930"/>
    </source>
</evidence>
<reference evidence="2 3" key="1">
    <citation type="journal article" date="2012" name="Proc. Natl. Acad. Sci. U.S.A.">
        <title>Comparative genomics of Ceriporiopsis subvermispora and Phanerochaete chrysosporium provide insight into selective ligninolysis.</title>
        <authorList>
            <person name="Fernandez-Fueyo E."/>
            <person name="Ruiz-Duenas F.J."/>
            <person name="Ferreira P."/>
            <person name="Floudas D."/>
            <person name="Hibbett D.S."/>
            <person name="Canessa P."/>
            <person name="Larrondo L.F."/>
            <person name="James T.Y."/>
            <person name="Seelenfreund D."/>
            <person name="Lobos S."/>
            <person name="Polanco R."/>
            <person name="Tello M."/>
            <person name="Honda Y."/>
            <person name="Watanabe T."/>
            <person name="Watanabe T."/>
            <person name="Ryu J.S."/>
            <person name="Kubicek C.P."/>
            <person name="Schmoll M."/>
            <person name="Gaskell J."/>
            <person name="Hammel K.E."/>
            <person name="St John F.J."/>
            <person name="Vanden Wymelenberg A."/>
            <person name="Sabat G."/>
            <person name="Splinter BonDurant S."/>
            <person name="Syed K."/>
            <person name="Yadav J.S."/>
            <person name="Doddapaneni H."/>
            <person name="Subramanian V."/>
            <person name="Lavin J.L."/>
            <person name="Oguiza J.A."/>
            <person name="Perez G."/>
            <person name="Pisabarro A.G."/>
            <person name="Ramirez L."/>
            <person name="Santoyo F."/>
            <person name="Master E."/>
            <person name="Coutinho P.M."/>
            <person name="Henrissat B."/>
            <person name="Lombard V."/>
            <person name="Magnuson J.K."/>
            <person name="Kuees U."/>
            <person name="Hori C."/>
            <person name="Igarashi K."/>
            <person name="Samejima M."/>
            <person name="Held B.W."/>
            <person name="Barry K.W."/>
            <person name="LaButti K.M."/>
            <person name="Lapidus A."/>
            <person name="Lindquist E.A."/>
            <person name="Lucas S.M."/>
            <person name="Riley R."/>
            <person name="Salamov A.A."/>
            <person name="Hoffmeister D."/>
            <person name="Schwenk D."/>
            <person name="Hadar Y."/>
            <person name="Yarden O."/>
            <person name="de Vries R.P."/>
            <person name="Wiebenga A."/>
            <person name="Stenlid J."/>
            <person name="Eastwood D."/>
            <person name="Grigoriev I.V."/>
            <person name="Berka R.M."/>
            <person name="Blanchette R.A."/>
            <person name="Kersten P."/>
            <person name="Martinez A.T."/>
            <person name="Vicuna R."/>
            <person name="Cullen D."/>
        </authorList>
    </citation>
    <scope>NUCLEOTIDE SEQUENCE [LARGE SCALE GENOMIC DNA]</scope>
    <source>
        <strain evidence="2 3">B</strain>
    </source>
</reference>
<name>M2QZP2_CERS8</name>
<sequence length="73" mass="7390">MAGDSSQRRSAGGRCLGGPTSSFALCDKPGRAEKSEISFAGDADLRTSFKAVSIVSASVKTSGLEGRIGPSDP</sequence>
<accession>M2QZP2</accession>
<dbReference type="EMBL" id="KB445796">
    <property type="protein sequence ID" value="EMD37705.1"/>
    <property type="molecule type" value="Genomic_DNA"/>
</dbReference>
<evidence type="ECO:0000313" key="2">
    <source>
        <dbReference type="EMBL" id="EMD37705.1"/>
    </source>
</evidence>
<proteinExistence type="predicted"/>
<evidence type="ECO:0000256" key="1">
    <source>
        <dbReference type="SAM" id="MobiDB-lite"/>
    </source>
</evidence>
<feature type="region of interest" description="Disordered" evidence="1">
    <location>
        <begin position="1"/>
        <end position="22"/>
    </location>
</feature>